<feature type="domain" description="HTH tetR-type" evidence="5">
    <location>
        <begin position="8"/>
        <end position="68"/>
    </location>
</feature>
<keyword evidence="3" id="KW-0804">Transcription</keyword>
<dbReference type="InterPro" id="IPR001647">
    <property type="entry name" value="HTH_TetR"/>
</dbReference>
<evidence type="ECO:0000256" key="2">
    <source>
        <dbReference type="ARBA" id="ARBA00023125"/>
    </source>
</evidence>
<geneLocation type="plasmid" evidence="7">
    <name>pThsubDNT52_1</name>
</geneLocation>
<dbReference type="Gene3D" id="1.10.357.10">
    <property type="entry name" value="Tetracycline Repressor, domain 2"/>
    <property type="match status" value="1"/>
</dbReference>
<keyword evidence="7" id="KW-0614">Plasmid</keyword>
<dbReference type="PANTHER" id="PTHR47506:SF1">
    <property type="entry name" value="HTH-TYPE TRANSCRIPTIONAL REGULATOR YJDC"/>
    <property type="match status" value="1"/>
</dbReference>
<dbReference type="Proteomes" id="UP001229862">
    <property type="component" value="Plasmid pThsubDNT52_1"/>
</dbReference>
<sequence>MAKRDKTEQIRQQIIAATDDLLYHKGFNLMSFSDIADAAEVPRGNLYYYFKTKDEVLAAVIEHRLQQMRLMLDEWEHTIPTPLARLQRYARIPLNEMENVTRFGCPMGSLNTELGKSQPELQAIAKQQFDLFREWLVRQFEALAPTENAEHLALHLLVRTQGLATLAQIYHDTALVMQEVEALDHWLEGLAD</sequence>
<evidence type="ECO:0000313" key="6">
    <source>
        <dbReference type="EMBL" id="MDQ5768686.1"/>
    </source>
</evidence>
<keyword evidence="2 4" id="KW-0238">DNA-binding</keyword>
<keyword evidence="1" id="KW-0805">Transcription regulation</keyword>
<dbReference type="EMBL" id="JAVFKN010000010">
    <property type="protein sequence ID" value="MDQ5768686.1"/>
    <property type="molecule type" value="Genomic_DNA"/>
</dbReference>
<dbReference type="PROSITE" id="PS50977">
    <property type="entry name" value="HTH_TETR_2"/>
    <property type="match status" value="1"/>
</dbReference>
<evidence type="ECO:0000256" key="1">
    <source>
        <dbReference type="ARBA" id="ARBA00023015"/>
    </source>
</evidence>
<dbReference type="PANTHER" id="PTHR47506">
    <property type="entry name" value="TRANSCRIPTIONAL REGULATORY PROTEIN"/>
    <property type="match status" value="1"/>
</dbReference>
<dbReference type="RefSeq" id="WP_308134655.1">
    <property type="nucleotide sequence ID" value="NZ_CP133216.1"/>
</dbReference>
<organism evidence="7">
    <name type="scientific">Thiothrix subterranea</name>
    <dbReference type="NCBI Taxonomy" id="2735563"/>
    <lineage>
        <taxon>Bacteria</taxon>
        <taxon>Pseudomonadati</taxon>
        <taxon>Pseudomonadota</taxon>
        <taxon>Gammaproteobacteria</taxon>
        <taxon>Thiotrichales</taxon>
        <taxon>Thiotrichaceae</taxon>
        <taxon>Thiothrix</taxon>
    </lineage>
</organism>
<proteinExistence type="predicted"/>
<dbReference type="Pfam" id="PF00440">
    <property type="entry name" value="TetR_N"/>
    <property type="match status" value="1"/>
</dbReference>
<evidence type="ECO:0000313" key="8">
    <source>
        <dbReference type="Proteomes" id="UP001223336"/>
    </source>
</evidence>
<evidence type="ECO:0000313" key="7">
    <source>
        <dbReference type="EMBL" id="WML84838.1"/>
    </source>
</evidence>
<feature type="DNA-binding region" description="H-T-H motif" evidence="4">
    <location>
        <begin position="31"/>
        <end position="50"/>
    </location>
</feature>
<dbReference type="Proteomes" id="UP001223336">
    <property type="component" value="Unassembled WGS sequence"/>
</dbReference>
<evidence type="ECO:0000256" key="4">
    <source>
        <dbReference type="PROSITE-ProRule" id="PRU00335"/>
    </source>
</evidence>
<dbReference type="EMBL" id="CP133216">
    <property type="protein sequence ID" value="WML84838.1"/>
    <property type="molecule type" value="Genomic_DNA"/>
</dbReference>
<dbReference type="InterPro" id="IPR009057">
    <property type="entry name" value="Homeodomain-like_sf"/>
</dbReference>
<reference evidence="7 8" key="1">
    <citation type="submission" date="2023-08" db="EMBL/GenBank/DDBJ databases">
        <title>New molecular markers tilS and rpoB for phylogenetic and monitoring studies of the genus Thiothrix biodiversity.</title>
        <authorList>
            <person name="Ravin N.V."/>
            <person name="Smolyakov D."/>
            <person name="Markov N.D."/>
            <person name="Beletsky A.V."/>
            <person name="Mardanov A.V."/>
            <person name="Rudenko T.S."/>
            <person name="Grabovich M.Y."/>
        </authorList>
    </citation>
    <scope>NUCLEOTIDE SEQUENCE</scope>
    <source>
        <strain evidence="7">DNT52</strain>
        <strain evidence="6 8">H33</strain>
        <plasmid evidence="7">pThsubDNT52_1</plasmid>
    </source>
</reference>
<dbReference type="SUPFAM" id="SSF46689">
    <property type="entry name" value="Homeodomain-like"/>
    <property type="match status" value="1"/>
</dbReference>
<keyword evidence="8" id="KW-1185">Reference proteome</keyword>
<gene>
    <name evidence="6" type="ORF">RCC75_09115</name>
    <name evidence="7" type="ORF">RCG00_00715</name>
</gene>
<protein>
    <submittedName>
        <fullName evidence="7">TetR/AcrR family transcriptional regulator</fullName>
    </submittedName>
</protein>
<evidence type="ECO:0000256" key="3">
    <source>
        <dbReference type="ARBA" id="ARBA00023163"/>
    </source>
</evidence>
<evidence type="ECO:0000259" key="5">
    <source>
        <dbReference type="PROSITE" id="PS50977"/>
    </source>
</evidence>
<dbReference type="AlphaFoldDB" id="A0AA51MIY6"/>
<name>A0AA51MIY6_9GAMM</name>
<dbReference type="SUPFAM" id="SSF48498">
    <property type="entry name" value="Tetracyclin repressor-like, C-terminal domain"/>
    <property type="match status" value="1"/>
</dbReference>
<dbReference type="InterPro" id="IPR036271">
    <property type="entry name" value="Tet_transcr_reg_TetR-rel_C_sf"/>
</dbReference>
<dbReference type="PRINTS" id="PR00455">
    <property type="entry name" value="HTHTETR"/>
</dbReference>
<dbReference type="GO" id="GO:0003677">
    <property type="term" value="F:DNA binding"/>
    <property type="evidence" value="ECO:0007669"/>
    <property type="project" value="UniProtKB-UniRule"/>
</dbReference>
<accession>A0AA51MIY6</accession>